<feature type="region of interest" description="Disordered" evidence="4">
    <location>
        <begin position="838"/>
        <end position="870"/>
    </location>
</feature>
<evidence type="ECO:0000256" key="1">
    <source>
        <dbReference type="ARBA" id="ARBA00022737"/>
    </source>
</evidence>
<keyword evidence="2 3" id="KW-0040">ANK repeat</keyword>
<dbReference type="PANTHER" id="PTHR24173:SF74">
    <property type="entry name" value="ANKYRIN REPEAT DOMAIN-CONTAINING PROTEIN 16"/>
    <property type="match status" value="1"/>
</dbReference>
<keyword evidence="1" id="KW-0677">Repeat</keyword>
<accession>A0AAE0NP99</accession>
<keyword evidence="6" id="KW-1185">Reference proteome</keyword>
<dbReference type="InterPro" id="IPR036770">
    <property type="entry name" value="Ankyrin_rpt-contain_sf"/>
</dbReference>
<dbReference type="Pfam" id="PF12796">
    <property type="entry name" value="Ank_2"/>
    <property type="match status" value="1"/>
</dbReference>
<feature type="repeat" description="ANK" evidence="3">
    <location>
        <begin position="492"/>
        <end position="517"/>
    </location>
</feature>
<name>A0AAE0NP99_9PEZI</name>
<comment type="caution">
    <text evidence="5">The sequence shown here is derived from an EMBL/GenBank/DDBJ whole genome shotgun (WGS) entry which is preliminary data.</text>
</comment>
<reference evidence="5" key="1">
    <citation type="journal article" date="2023" name="Mol. Phylogenet. Evol.">
        <title>Genome-scale phylogeny and comparative genomics of the fungal order Sordariales.</title>
        <authorList>
            <person name="Hensen N."/>
            <person name="Bonometti L."/>
            <person name="Westerberg I."/>
            <person name="Brannstrom I.O."/>
            <person name="Guillou S."/>
            <person name="Cros-Aarteil S."/>
            <person name="Calhoun S."/>
            <person name="Haridas S."/>
            <person name="Kuo A."/>
            <person name="Mondo S."/>
            <person name="Pangilinan J."/>
            <person name="Riley R."/>
            <person name="LaButti K."/>
            <person name="Andreopoulos B."/>
            <person name="Lipzen A."/>
            <person name="Chen C."/>
            <person name="Yan M."/>
            <person name="Daum C."/>
            <person name="Ng V."/>
            <person name="Clum A."/>
            <person name="Steindorff A."/>
            <person name="Ohm R.A."/>
            <person name="Martin F."/>
            <person name="Silar P."/>
            <person name="Natvig D.O."/>
            <person name="Lalanne C."/>
            <person name="Gautier V."/>
            <person name="Ament-Velasquez S.L."/>
            <person name="Kruys A."/>
            <person name="Hutchinson M.I."/>
            <person name="Powell A.J."/>
            <person name="Barry K."/>
            <person name="Miller A.N."/>
            <person name="Grigoriev I.V."/>
            <person name="Debuchy R."/>
            <person name="Gladieux P."/>
            <person name="Hiltunen Thoren M."/>
            <person name="Johannesson H."/>
        </authorList>
    </citation>
    <scope>NUCLEOTIDE SEQUENCE</scope>
    <source>
        <strain evidence="5">CBS 232.78</strain>
    </source>
</reference>
<gene>
    <name evidence="5" type="ORF">B0H63DRAFT_472477</name>
</gene>
<dbReference type="PROSITE" id="PS50297">
    <property type="entry name" value="ANK_REP_REGION"/>
    <property type="match status" value="2"/>
</dbReference>
<protein>
    <submittedName>
        <fullName evidence="5">Ankyrin repeat-containing domain protein</fullName>
    </submittedName>
</protein>
<proteinExistence type="predicted"/>
<evidence type="ECO:0000256" key="3">
    <source>
        <dbReference type="PROSITE-ProRule" id="PRU00023"/>
    </source>
</evidence>
<dbReference type="PANTHER" id="PTHR24173">
    <property type="entry name" value="ANKYRIN REPEAT CONTAINING"/>
    <property type="match status" value="1"/>
</dbReference>
<sequence>MEVIGAVASIIAIGHALNSMPRVVNTLKLLPAGKSQVISLVNELETLRATHAEILGLVETFGALDKTSENPCADLIAAPGATLLHLSAAELDALVSDLQELCRDLQAGPNKASKLRRWRLIWSKDKVSGVYDRVRAVRLNLQVAMTALSLRCHQSQTKLLLEIRDISCSSVNPTDTAASGPEDLSQVVISSGSNPHHQEEVNNEIFSVEAYLPGRCSRGCNCQCHFTEASTRSSPWLAPFLGSLFLNYNSVPLIRPIRCNHAGCRHMKSSLSFRYYFPYWLWARYISFNASIRSMADLGASINMSIPRVIPFSERLWYYPWSGDVHGFQQFVRGTVILPTDHTETGISILTQTLNHRHLAMVDFLTSLWAPLLRSHGVARDSLAVARTWLWEVEREKSLHSSEHEQTVLRKLIAYDREPDEYVRTKVHLAVLDDHDNNGDAVSQALRDEPSALNRLDQYGFAPVHLAAEHGRAGAMRALIAAGADVDVCNALRNTALHYAAIGGHADCVRLLVGPGAAALDPVSASSWQPIHCAAGVDSPGRADVLRILLLRRPSLVHAREIVGRTPLMTLAEASSSPFASLLSDDIASFTEALNLLLDAGADLEARNRNGLTVLLEVAMRSDVAKLALLLSAGARIDAASDVGSGNVLHLAAAFGSARLLAYLLSGNLGPDAERQLDENIDPDLLSKKFGGTPWDALRFVMSCDAAQLTNRRRPTANEARLFARLFRRVRDRQLQRDVDVLTAALHSLWRGEGGAAVRCLASLIQRYEARNRHKEAEILRGVGVKAQKGMWDAAGDLVESCIEACRDEMKSSPWARKSCWGGPDAVDYSAVYGEEEQSAMPPAVSPVCSDKGAKSSGAETAGGSVRRRK</sequence>
<evidence type="ECO:0000256" key="4">
    <source>
        <dbReference type="SAM" id="MobiDB-lite"/>
    </source>
</evidence>
<evidence type="ECO:0000313" key="6">
    <source>
        <dbReference type="Proteomes" id="UP001285441"/>
    </source>
</evidence>
<reference evidence="5" key="2">
    <citation type="submission" date="2023-06" db="EMBL/GenBank/DDBJ databases">
        <authorList>
            <consortium name="Lawrence Berkeley National Laboratory"/>
            <person name="Haridas S."/>
            <person name="Hensen N."/>
            <person name="Bonometti L."/>
            <person name="Westerberg I."/>
            <person name="Brannstrom I.O."/>
            <person name="Guillou S."/>
            <person name="Cros-Aarteil S."/>
            <person name="Calhoun S."/>
            <person name="Kuo A."/>
            <person name="Mondo S."/>
            <person name="Pangilinan J."/>
            <person name="Riley R."/>
            <person name="LaButti K."/>
            <person name="Andreopoulos B."/>
            <person name="Lipzen A."/>
            <person name="Chen C."/>
            <person name="Yanf M."/>
            <person name="Daum C."/>
            <person name="Ng V."/>
            <person name="Clum A."/>
            <person name="Steindorff A."/>
            <person name="Ohm R."/>
            <person name="Martin F."/>
            <person name="Silar P."/>
            <person name="Natvig D."/>
            <person name="Lalanne C."/>
            <person name="Gautier V."/>
            <person name="Ament-velasquez S.L."/>
            <person name="Kruys A."/>
            <person name="Hutchinson M.I."/>
            <person name="Powell A.J."/>
            <person name="Barry K."/>
            <person name="Miller A.N."/>
            <person name="Grigoriev I.V."/>
            <person name="Debuchy R."/>
            <person name="Gladieux P."/>
            <person name="Thoren M.H."/>
            <person name="Johannesson H."/>
        </authorList>
    </citation>
    <scope>NUCLEOTIDE SEQUENCE</scope>
    <source>
        <strain evidence="5">CBS 232.78</strain>
    </source>
</reference>
<evidence type="ECO:0000313" key="5">
    <source>
        <dbReference type="EMBL" id="KAK3385174.1"/>
    </source>
</evidence>
<dbReference type="AlphaFoldDB" id="A0AAE0NP99"/>
<dbReference type="Gene3D" id="1.25.40.20">
    <property type="entry name" value="Ankyrin repeat-containing domain"/>
    <property type="match status" value="1"/>
</dbReference>
<dbReference type="PROSITE" id="PS50088">
    <property type="entry name" value="ANK_REPEAT"/>
    <property type="match status" value="2"/>
</dbReference>
<feature type="repeat" description="ANK" evidence="3">
    <location>
        <begin position="459"/>
        <end position="491"/>
    </location>
</feature>
<dbReference type="Proteomes" id="UP001285441">
    <property type="component" value="Unassembled WGS sequence"/>
</dbReference>
<dbReference type="InterPro" id="IPR002110">
    <property type="entry name" value="Ankyrin_rpt"/>
</dbReference>
<organism evidence="5 6">
    <name type="scientific">Podospora didyma</name>
    <dbReference type="NCBI Taxonomy" id="330526"/>
    <lineage>
        <taxon>Eukaryota</taxon>
        <taxon>Fungi</taxon>
        <taxon>Dikarya</taxon>
        <taxon>Ascomycota</taxon>
        <taxon>Pezizomycotina</taxon>
        <taxon>Sordariomycetes</taxon>
        <taxon>Sordariomycetidae</taxon>
        <taxon>Sordariales</taxon>
        <taxon>Podosporaceae</taxon>
        <taxon>Podospora</taxon>
    </lineage>
</organism>
<dbReference type="SMART" id="SM00248">
    <property type="entry name" value="ANK"/>
    <property type="match status" value="6"/>
</dbReference>
<evidence type="ECO:0000256" key="2">
    <source>
        <dbReference type="ARBA" id="ARBA00023043"/>
    </source>
</evidence>
<dbReference type="SUPFAM" id="SSF48403">
    <property type="entry name" value="Ankyrin repeat"/>
    <property type="match status" value="1"/>
</dbReference>
<dbReference type="EMBL" id="JAULSW010000004">
    <property type="protein sequence ID" value="KAK3385174.1"/>
    <property type="molecule type" value="Genomic_DNA"/>
</dbReference>